<name>A0A4Y9QR30_9MICO</name>
<comment type="caution">
    <text evidence="3">The sequence shown here is derived from an EMBL/GenBank/DDBJ whole genome shotgun (WGS) entry which is preliminary data.</text>
</comment>
<proteinExistence type="predicted"/>
<evidence type="ECO:0000259" key="2">
    <source>
        <dbReference type="PROSITE" id="PS51819"/>
    </source>
</evidence>
<keyword evidence="4" id="KW-1185">Reference proteome</keyword>
<dbReference type="Gene3D" id="3.10.180.10">
    <property type="entry name" value="2,3-Dihydroxybiphenyl 1,2-Dioxygenase, domain 1"/>
    <property type="match status" value="1"/>
</dbReference>
<dbReference type="InterPro" id="IPR037523">
    <property type="entry name" value="VOC_core"/>
</dbReference>
<dbReference type="PROSITE" id="PS51819">
    <property type="entry name" value="VOC"/>
    <property type="match status" value="1"/>
</dbReference>
<dbReference type="EMBL" id="SPQZ01000010">
    <property type="protein sequence ID" value="TFV94072.1"/>
    <property type="molecule type" value="Genomic_DNA"/>
</dbReference>
<accession>A0A4Y9QR30</accession>
<evidence type="ECO:0000313" key="3">
    <source>
        <dbReference type="EMBL" id="TFV94072.1"/>
    </source>
</evidence>
<evidence type="ECO:0000313" key="4">
    <source>
        <dbReference type="Proteomes" id="UP000298127"/>
    </source>
</evidence>
<sequence length="157" mass="17017">MTGRYTGSGPPADAGLDGADPHRPTRWRSTRVGSGATQTLIPTTGGAVKLRFLHNPVTDLAEADAFYRDVLGWEEAWREGDDTVAFQIPDSDIQVMLSVDPDPAGPMYEVDDLERYLAETPELTVTTPPRPIPDGAVAGLVDPAGNAWFVFDQHPEE</sequence>
<dbReference type="Pfam" id="PF00903">
    <property type="entry name" value="Glyoxalase"/>
    <property type="match status" value="1"/>
</dbReference>
<feature type="region of interest" description="Disordered" evidence="1">
    <location>
        <begin position="1"/>
        <end position="38"/>
    </location>
</feature>
<dbReference type="InterPro" id="IPR029068">
    <property type="entry name" value="Glyas_Bleomycin-R_OHBP_Dase"/>
</dbReference>
<dbReference type="InterPro" id="IPR004360">
    <property type="entry name" value="Glyas_Fos-R_dOase_dom"/>
</dbReference>
<gene>
    <name evidence="3" type="ORF">E4M00_17495</name>
</gene>
<dbReference type="AlphaFoldDB" id="A0A4Y9QR30"/>
<evidence type="ECO:0000256" key="1">
    <source>
        <dbReference type="SAM" id="MobiDB-lite"/>
    </source>
</evidence>
<dbReference type="Proteomes" id="UP000298127">
    <property type="component" value="Unassembled WGS sequence"/>
</dbReference>
<dbReference type="SUPFAM" id="SSF54593">
    <property type="entry name" value="Glyoxalase/Bleomycin resistance protein/Dihydroxybiphenyl dioxygenase"/>
    <property type="match status" value="1"/>
</dbReference>
<organism evidence="3 4">
    <name type="scientific">Orlajensenia leifsoniae</name>
    <dbReference type="NCBI Taxonomy" id="2561933"/>
    <lineage>
        <taxon>Bacteria</taxon>
        <taxon>Bacillati</taxon>
        <taxon>Actinomycetota</taxon>
        <taxon>Actinomycetes</taxon>
        <taxon>Micrococcales</taxon>
        <taxon>Microbacteriaceae</taxon>
        <taxon>Orlajensenia</taxon>
    </lineage>
</organism>
<reference evidence="3 4" key="1">
    <citation type="journal article" date="2018" name="J. Microbiol.">
        <title>Leifsonia flava sp. nov., a novel actinobacterium isolated from the rhizosphere of Aquilegia viridiflora.</title>
        <authorList>
            <person name="Cai Y."/>
            <person name="Tao W.Z."/>
            <person name="Ma Y.J."/>
            <person name="Cheng J."/>
            <person name="Zhang M.Y."/>
            <person name="Zhang Y.X."/>
        </authorList>
    </citation>
    <scope>NUCLEOTIDE SEQUENCE [LARGE SCALE GENOMIC DNA]</scope>
    <source>
        <strain evidence="3 4">SYP-B2174</strain>
    </source>
</reference>
<protein>
    <recommendedName>
        <fullName evidence="2">VOC domain-containing protein</fullName>
    </recommendedName>
</protein>
<feature type="domain" description="VOC" evidence="2">
    <location>
        <begin position="49"/>
        <end position="153"/>
    </location>
</feature>